<dbReference type="EMBL" id="AM180088">
    <property type="protein sequence ID" value="CAJ52379.1"/>
    <property type="molecule type" value="Genomic_DNA"/>
</dbReference>
<sequence length="976" mass="105565">MVSADSGGTDDNDGADDADNRVIPEELLVVISICTLIITAIILPPVDGGVLSDPRSAGDVEDSLDIKTPDNLASPGNPESTPRESDSGQTVPPTADPQSQSESSRKTAQSTRSGYGSPEASTLDQPPASMTIGSTQPRSGKISKIPVFTVESPRTGYWRQSVYATYTGSTWASETESQSYTGSIPNNERTIEQQRTEYEVTSLQETSSLPVLWQLESVNIQDSSTEMQISTAGTLQTSQSVPRGTTYIAQSAAPPRDPDILTDAGNRYPNELSRRYTQIPEDTPPRVTSLTENITSDAETPYETATVIERWLEDSKAYSLNASHERSRPIVDEFLFEMNRGYCQYFATAMTVMLRSQDIPARYVVGFKGGTQVAEDRYLITSDTGHAWVEVYFPDVGWIRFDPTPPGDLPIQNPQPPYNITLNRTVVAGATVDISVEKNTNPVTGAPVRVNTERVGWTDATGTITTQLPYANTVTVSARPPGDQGKYLNEQTVATVEDMSLPAVGEIPRLRGSSRQYKLSVSNEPLRSTDGSGCSIQSETALKCQSETNISVDVIGSTVRGKSVVISTSIRGVPVQNGTVAVDGDIRGYTNNSGEFTLVLDDVTTGTHSISVTRQAASGTATIRVLNASSVSKPTQTQDSASTLPPTSTSTSTSTSTPALTPVTSSQDNTSSINITVTPQFGVLVPLMNAGITVTQSNAPVSNATVTLSGSAVGQTGPNGTVDATIPLQQSASITVVGPDSTRAQQTISGLYRTTAAIILAILLFAAAGIMFLYRNRDTIRTIITHIHTTLIQTPMLVTDMFVRLTLGIDHVWSWFRQLSIQLRKFILAPRGHLSLDRLTDMRLLSPRQIVSIVYQWLRSLTRALRNRNQDQMPQSEEGISSSSESDVETADAQSIIRKLWYVFTRAVGPSRLRTKTPKEVATYAIEQGVPSKPVIILTQIYQKVEYGVESTTESQLESARDAFQTIQSALGKTNK</sequence>
<feature type="region of interest" description="Disordered" evidence="1">
    <location>
        <begin position="868"/>
        <end position="887"/>
    </location>
</feature>
<dbReference type="STRING" id="362976.HQ_2255A"/>
<evidence type="ECO:0000256" key="2">
    <source>
        <dbReference type="SAM" id="Phobius"/>
    </source>
</evidence>
<dbReference type="InterPro" id="IPR052901">
    <property type="entry name" value="Bact_TGase-like"/>
</dbReference>
<dbReference type="eggNOG" id="arCOG02085">
    <property type="taxonomic scope" value="Archaea"/>
</dbReference>
<dbReference type="AlphaFoldDB" id="Q18HZ9"/>
<feature type="region of interest" description="Disordered" evidence="1">
    <location>
        <begin position="629"/>
        <end position="671"/>
    </location>
</feature>
<dbReference type="SMART" id="SM00460">
    <property type="entry name" value="TGc"/>
    <property type="match status" value="1"/>
</dbReference>
<feature type="compositionally biased region" description="Low complexity" evidence="1">
    <location>
        <begin position="876"/>
        <end position="885"/>
    </location>
</feature>
<feature type="transmembrane region" description="Helical" evidence="2">
    <location>
        <begin position="751"/>
        <end position="774"/>
    </location>
</feature>
<feature type="compositionally biased region" description="Polar residues" evidence="1">
    <location>
        <begin position="87"/>
        <end position="124"/>
    </location>
</feature>
<dbReference type="Proteomes" id="UP000001975">
    <property type="component" value="Chromosome"/>
</dbReference>
<dbReference type="Pfam" id="PF01841">
    <property type="entry name" value="Transglut_core"/>
    <property type="match status" value="1"/>
</dbReference>
<evidence type="ECO:0000313" key="4">
    <source>
        <dbReference type="EMBL" id="CAJ52379.1"/>
    </source>
</evidence>
<dbReference type="GeneID" id="4192825"/>
<keyword evidence="2" id="KW-0812">Transmembrane</keyword>
<dbReference type="KEGG" id="hwa:HQ_2255A"/>
<keyword evidence="2" id="KW-0472">Membrane</keyword>
<evidence type="ECO:0000256" key="1">
    <source>
        <dbReference type="SAM" id="MobiDB-lite"/>
    </source>
</evidence>
<feature type="compositionally biased region" description="Polar residues" evidence="1">
    <location>
        <begin position="629"/>
        <end position="639"/>
    </location>
</feature>
<feature type="compositionally biased region" description="Low complexity" evidence="1">
    <location>
        <begin position="640"/>
        <end position="666"/>
    </location>
</feature>
<dbReference type="InterPro" id="IPR002931">
    <property type="entry name" value="Transglutaminase-like"/>
</dbReference>
<feature type="region of interest" description="Disordered" evidence="1">
    <location>
        <begin position="54"/>
        <end position="140"/>
    </location>
</feature>
<dbReference type="eggNOG" id="arCOG02170">
    <property type="taxonomic scope" value="Archaea"/>
</dbReference>
<reference evidence="4 5" key="1">
    <citation type="journal article" date="2006" name="BMC Genomics">
        <title>The genome of the square archaeon Haloquadratum walsbyi: life at the limits of water activity.</title>
        <authorList>
            <person name="Bolhuis H.H."/>
            <person name="Palm P.P."/>
            <person name="Wende A.W."/>
            <person name="Falb M.M."/>
            <person name="Rampp M.M."/>
            <person name="Rodriguez-Valera F.F."/>
            <person name="Pfeiffer F.F."/>
            <person name="Oesterhelt D.D."/>
        </authorList>
    </citation>
    <scope>NUCLEOTIDE SEQUENCE [LARGE SCALE GENOMIC DNA]</scope>
    <source>
        <strain evidence="5">DSM 16790 / HBSQ001</strain>
    </source>
</reference>
<name>Q18HZ9_HALWD</name>
<dbReference type="InterPro" id="IPR025403">
    <property type="entry name" value="TgpA-like_C"/>
</dbReference>
<dbReference type="HOGENOM" id="CLU_013146_0_0_2"/>
<dbReference type="Gene3D" id="3.10.620.30">
    <property type="match status" value="1"/>
</dbReference>
<gene>
    <name evidence="4" type="ordered locus">HQ_2255A</name>
</gene>
<protein>
    <submittedName>
        <fullName evidence="4">Endoisopeptidase/DUF4129 domain protein</fullName>
    </submittedName>
</protein>
<proteinExistence type="predicted"/>
<dbReference type="SUPFAM" id="SSF54001">
    <property type="entry name" value="Cysteine proteinases"/>
    <property type="match status" value="1"/>
</dbReference>
<keyword evidence="5" id="KW-1185">Reference proteome</keyword>
<dbReference type="PANTHER" id="PTHR42736">
    <property type="entry name" value="PROTEIN-GLUTAMINE GAMMA-GLUTAMYLTRANSFERASE"/>
    <property type="match status" value="1"/>
</dbReference>
<accession>Q18HZ9</accession>
<evidence type="ECO:0000259" key="3">
    <source>
        <dbReference type="SMART" id="SM00460"/>
    </source>
</evidence>
<dbReference type="eggNOG" id="arCOG02169">
    <property type="taxonomic scope" value="Archaea"/>
</dbReference>
<dbReference type="InterPro" id="IPR038765">
    <property type="entry name" value="Papain-like_cys_pep_sf"/>
</dbReference>
<dbReference type="RefSeq" id="WP_011571512.1">
    <property type="nucleotide sequence ID" value="NC_008212.1"/>
</dbReference>
<feature type="domain" description="Transglutaminase-like" evidence="3">
    <location>
        <begin position="335"/>
        <end position="405"/>
    </location>
</feature>
<organism evidence="4 5">
    <name type="scientific">Haloquadratum walsbyi (strain DSM 16790 / HBSQ001)</name>
    <dbReference type="NCBI Taxonomy" id="362976"/>
    <lineage>
        <taxon>Archaea</taxon>
        <taxon>Methanobacteriati</taxon>
        <taxon>Methanobacteriota</taxon>
        <taxon>Stenosarchaea group</taxon>
        <taxon>Halobacteria</taxon>
        <taxon>Halobacteriales</taxon>
        <taxon>Haloferacaceae</taxon>
        <taxon>Haloquadratum</taxon>
    </lineage>
</organism>
<dbReference type="PANTHER" id="PTHR42736:SF1">
    <property type="entry name" value="PROTEIN-GLUTAMINE GAMMA-GLUTAMYLTRANSFERASE"/>
    <property type="match status" value="1"/>
</dbReference>
<evidence type="ECO:0000313" key="5">
    <source>
        <dbReference type="Proteomes" id="UP000001975"/>
    </source>
</evidence>
<keyword evidence="2" id="KW-1133">Transmembrane helix</keyword>
<dbReference type="Pfam" id="PF13559">
    <property type="entry name" value="DUF4129"/>
    <property type="match status" value="1"/>
</dbReference>